<dbReference type="OrthoDB" id="7596142at2"/>
<reference evidence="3" key="1">
    <citation type="submission" date="2016-10" db="EMBL/GenBank/DDBJ databases">
        <authorList>
            <person name="Varghese N."/>
            <person name="Submissions S."/>
        </authorList>
    </citation>
    <scope>NUCLEOTIDE SEQUENCE [LARGE SCALE GENOMIC DNA]</scope>
    <source>
        <strain evidence="3">DSM 23317</strain>
    </source>
</reference>
<protein>
    <submittedName>
        <fullName evidence="2">Short C-terminal domain-containing protein</fullName>
    </submittedName>
</protein>
<evidence type="ECO:0000259" key="1">
    <source>
        <dbReference type="Pfam" id="PF09851"/>
    </source>
</evidence>
<evidence type="ECO:0000313" key="3">
    <source>
        <dbReference type="Proteomes" id="UP000199527"/>
    </source>
</evidence>
<accession>A0A1G8TR83</accession>
<feature type="domain" description="SHOCT" evidence="1">
    <location>
        <begin position="217"/>
        <end position="244"/>
    </location>
</feature>
<dbReference type="Proteomes" id="UP000199527">
    <property type="component" value="Unassembled WGS sequence"/>
</dbReference>
<dbReference type="RefSeq" id="WP_090365299.1">
    <property type="nucleotide sequence ID" value="NZ_FNEM01000008.1"/>
</dbReference>
<gene>
    <name evidence="2" type="ORF">SAMN04488540_10858</name>
</gene>
<name>A0A1G8TR83_9GAMM</name>
<dbReference type="InterPro" id="IPR018649">
    <property type="entry name" value="SHOCT"/>
</dbReference>
<dbReference type="AlphaFoldDB" id="A0A1G8TR83"/>
<evidence type="ECO:0000313" key="2">
    <source>
        <dbReference type="EMBL" id="SDJ43923.1"/>
    </source>
</evidence>
<proteinExistence type="predicted"/>
<organism evidence="2 3">
    <name type="scientific">Ferrimonas sediminum</name>
    <dbReference type="NCBI Taxonomy" id="718193"/>
    <lineage>
        <taxon>Bacteria</taxon>
        <taxon>Pseudomonadati</taxon>
        <taxon>Pseudomonadota</taxon>
        <taxon>Gammaproteobacteria</taxon>
        <taxon>Alteromonadales</taxon>
        <taxon>Ferrimonadaceae</taxon>
        <taxon>Ferrimonas</taxon>
    </lineage>
</organism>
<keyword evidence="3" id="KW-1185">Reference proteome</keyword>
<sequence>MGLMEWAGVILGLALLAAVFQAWSRSSSKKQMRQSIEALAEFTPSQQLMANDGNTGIALDESSQKLCVIRQGTLEPELALLEYRDLLSVEMFEDGLTVTRTARGSQIGGALLGGLALGGVGAIVGGLSGKKVASDKIQRIDLRLLVNCTERPVLDINLMDVEAKKGGGVYNAAMEQARHWHGLLEVLIQRADRDDERQAPEAVQPEPQPVSAISVADELQKLAELHRQGVLTDTEFVAQKMKLLD</sequence>
<dbReference type="EMBL" id="FNEM01000008">
    <property type="protein sequence ID" value="SDJ43923.1"/>
    <property type="molecule type" value="Genomic_DNA"/>
</dbReference>
<dbReference type="Pfam" id="PF09851">
    <property type="entry name" value="SHOCT"/>
    <property type="match status" value="1"/>
</dbReference>